<dbReference type="WormBase" id="SRAE_2000095900">
    <property type="protein sequence ID" value="SRP12022"/>
    <property type="gene ID" value="WBGene00261159"/>
</dbReference>
<gene>
    <name evidence="1 3 4" type="ORF">SRAE_2000095900</name>
</gene>
<dbReference type="GeneID" id="36378653"/>
<dbReference type="Proteomes" id="UP000035682">
    <property type="component" value="Unplaced"/>
</dbReference>
<dbReference type="RefSeq" id="XP_024505489.1">
    <property type="nucleotide sequence ID" value="XM_024651854.1"/>
</dbReference>
<accession>A0A090MXZ4</accession>
<dbReference type="EMBL" id="LN609529">
    <property type="protein sequence ID" value="CEF66289.1"/>
    <property type="molecule type" value="Genomic_DNA"/>
</dbReference>
<evidence type="ECO:0000313" key="3">
    <source>
        <dbReference type="WBParaSite" id="SRAE_2000095900.1"/>
    </source>
</evidence>
<evidence type="ECO:0000313" key="4">
    <source>
        <dbReference type="WormBase" id="SRAE_2000095900"/>
    </source>
</evidence>
<protein>
    <submittedName>
        <fullName evidence="1 3">Uncharacterized protein</fullName>
    </submittedName>
</protein>
<name>A0A090MXZ4_STRRB</name>
<evidence type="ECO:0000313" key="2">
    <source>
        <dbReference type="Proteomes" id="UP000035682"/>
    </source>
</evidence>
<proteinExistence type="predicted"/>
<dbReference type="WBParaSite" id="SRAE_2000095900.1">
    <property type="protein sequence ID" value="SRAE_2000095900.1"/>
    <property type="gene ID" value="WBGene00261159"/>
</dbReference>
<sequence>MEEYNEIIKKDIIYTKEIAEKIIDNFNKENNIFEKEDVVRNMHSIDKKIVSQALEDFDKIVSIIENNLSLSKTKQTSEDYTISFINKRSFIQMMSEMSNIIDNDNIELNNAYIKLSQDLDEIRGNITMLEKQLKYMK</sequence>
<organism evidence="1">
    <name type="scientific">Strongyloides ratti</name>
    <name type="common">Parasitic roundworm</name>
    <dbReference type="NCBI Taxonomy" id="34506"/>
    <lineage>
        <taxon>Eukaryota</taxon>
        <taxon>Metazoa</taxon>
        <taxon>Ecdysozoa</taxon>
        <taxon>Nematoda</taxon>
        <taxon>Chromadorea</taxon>
        <taxon>Rhabditida</taxon>
        <taxon>Tylenchina</taxon>
        <taxon>Panagrolaimomorpha</taxon>
        <taxon>Strongyloidoidea</taxon>
        <taxon>Strongyloididae</taxon>
        <taxon>Strongyloides</taxon>
    </lineage>
</organism>
<reference evidence="1 2" key="1">
    <citation type="submission" date="2014-09" db="EMBL/GenBank/DDBJ databases">
        <authorList>
            <person name="Martin A.A."/>
        </authorList>
    </citation>
    <scope>NUCLEOTIDE SEQUENCE</scope>
    <source>
        <strain evidence="2">ED321</strain>
        <strain evidence="1">ED321 Heterogonic</strain>
    </source>
</reference>
<keyword evidence="2" id="KW-1185">Reference proteome</keyword>
<dbReference type="AlphaFoldDB" id="A0A090MXZ4"/>
<reference evidence="3" key="2">
    <citation type="submission" date="2020-12" db="UniProtKB">
        <authorList>
            <consortium name="WormBaseParasite"/>
        </authorList>
    </citation>
    <scope>IDENTIFICATION</scope>
</reference>
<evidence type="ECO:0000313" key="1">
    <source>
        <dbReference type="EMBL" id="CEF66289.1"/>
    </source>
</evidence>
<dbReference type="CTD" id="36378653"/>